<feature type="compositionally biased region" description="Basic and acidic residues" evidence="1">
    <location>
        <begin position="209"/>
        <end position="229"/>
    </location>
</feature>
<evidence type="ECO:0008006" key="4">
    <source>
        <dbReference type="Google" id="ProtNLM"/>
    </source>
</evidence>
<proteinExistence type="predicted"/>
<evidence type="ECO:0000313" key="3">
    <source>
        <dbReference type="Proteomes" id="UP001596997"/>
    </source>
</evidence>
<gene>
    <name evidence="2" type="ORF">ACFQ1O_08490</name>
</gene>
<feature type="region of interest" description="Disordered" evidence="1">
    <location>
        <begin position="204"/>
        <end position="229"/>
    </location>
</feature>
<comment type="caution">
    <text evidence="2">The sequence shown here is derived from an EMBL/GenBank/DDBJ whole genome shotgun (WGS) entry which is preliminary data.</text>
</comment>
<protein>
    <recommendedName>
        <fullName evidence="4">Lipoprotein</fullName>
    </recommendedName>
</protein>
<accession>A0ABW3I2K6</accession>
<keyword evidence="3" id="KW-1185">Reference proteome</keyword>
<organism evidence="2 3">
    <name type="scientific">Pseudofulvibacter geojedonensis</name>
    <dbReference type="NCBI Taxonomy" id="1123758"/>
    <lineage>
        <taxon>Bacteria</taxon>
        <taxon>Pseudomonadati</taxon>
        <taxon>Bacteroidota</taxon>
        <taxon>Flavobacteriia</taxon>
        <taxon>Flavobacteriales</taxon>
        <taxon>Flavobacteriaceae</taxon>
        <taxon>Pseudofulvibacter</taxon>
    </lineage>
</organism>
<dbReference type="Proteomes" id="UP001596997">
    <property type="component" value="Unassembled WGS sequence"/>
</dbReference>
<dbReference type="RefSeq" id="WP_377715364.1">
    <property type="nucleotide sequence ID" value="NZ_JBHTJM010000008.1"/>
</dbReference>
<dbReference type="PROSITE" id="PS51257">
    <property type="entry name" value="PROKAR_LIPOPROTEIN"/>
    <property type="match status" value="1"/>
</dbReference>
<evidence type="ECO:0000256" key="1">
    <source>
        <dbReference type="SAM" id="MobiDB-lite"/>
    </source>
</evidence>
<reference evidence="3" key="1">
    <citation type="journal article" date="2019" name="Int. J. Syst. Evol. Microbiol.">
        <title>The Global Catalogue of Microorganisms (GCM) 10K type strain sequencing project: providing services to taxonomists for standard genome sequencing and annotation.</title>
        <authorList>
            <consortium name="The Broad Institute Genomics Platform"/>
            <consortium name="The Broad Institute Genome Sequencing Center for Infectious Disease"/>
            <person name="Wu L."/>
            <person name="Ma J."/>
        </authorList>
    </citation>
    <scope>NUCLEOTIDE SEQUENCE [LARGE SCALE GENOMIC DNA]</scope>
    <source>
        <strain evidence="3">CCUG 62114</strain>
    </source>
</reference>
<dbReference type="EMBL" id="JBHTJM010000008">
    <property type="protein sequence ID" value="MFD0964038.1"/>
    <property type="molecule type" value="Genomic_DNA"/>
</dbReference>
<sequence>MKKLLVASIICASIFSCKKEENITYKYADQPSVLTCEISDNKLYTEAYYTFENAILTHAKNTNRNPNRVITLDQAMRNFVSRSRGVININDYVTKESLDVFKALHSKGLWNGEKLKSQSDVLNCIGKSISNKDLKTSFNALRSVEESLDPKLIVSAIVSSNNRSQYKDKALMTYIALDAYFGKFIGKDFSKIEFLKAKEETPAVTKPEVTLKKDPHAGHNHGPNDGHNH</sequence>
<evidence type="ECO:0000313" key="2">
    <source>
        <dbReference type="EMBL" id="MFD0964038.1"/>
    </source>
</evidence>
<name>A0ABW3I2K6_9FLAO</name>